<dbReference type="Gene3D" id="2.40.30.10">
    <property type="entry name" value="Translation factors"/>
    <property type="match status" value="1"/>
</dbReference>
<dbReference type="Gene3D" id="3.10.20.30">
    <property type="match status" value="1"/>
</dbReference>
<dbReference type="InterPro" id="IPR001041">
    <property type="entry name" value="2Fe-2S_ferredoxin-type"/>
</dbReference>
<dbReference type="SUPFAM" id="SSF54292">
    <property type="entry name" value="2Fe-2S ferredoxin-like"/>
    <property type="match status" value="1"/>
</dbReference>
<dbReference type="InterPro" id="IPR017938">
    <property type="entry name" value="Riboflavin_synthase-like_b-brl"/>
</dbReference>
<keyword evidence="2" id="KW-0285">Flavoprotein</keyword>
<evidence type="ECO:0000256" key="4">
    <source>
        <dbReference type="ARBA" id="ARBA00022723"/>
    </source>
</evidence>
<evidence type="ECO:0000313" key="10">
    <source>
        <dbReference type="EMBL" id="GAA4474956.1"/>
    </source>
</evidence>
<proteinExistence type="predicted"/>
<keyword evidence="5" id="KW-0560">Oxidoreductase</keyword>
<keyword evidence="4" id="KW-0479">Metal-binding</keyword>
<dbReference type="InterPro" id="IPR036010">
    <property type="entry name" value="2Fe-2S_ferredoxin-like_sf"/>
</dbReference>
<reference evidence="11" key="1">
    <citation type="journal article" date="2019" name="Int. J. Syst. Evol. Microbiol.">
        <title>The Global Catalogue of Microorganisms (GCM) 10K type strain sequencing project: providing services to taxonomists for standard genome sequencing and annotation.</title>
        <authorList>
            <consortium name="The Broad Institute Genomics Platform"/>
            <consortium name="The Broad Institute Genome Sequencing Center for Infectious Disease"/>
            <person name="Wu L."/>
            <person name="Ma J."/>
        </authorList>
    </citation>
    <scope>NUCLEOTIDE SEQUENCE [LARGE SCALE GENOMIC DNA]</scope>
    <source>
        <strain evidence="11">JCM 32206</strain>
    </source>
</reference>
<comment type="cofactor">
    <cofactor evidence="1">
        <name>FAD</name>
        <dbReference type="ChEBI" id="CHEBI:57692"/>
    </cofactor>
</comment>
<evidence type="ECO:0000256" key="6">
    <source>
        <dbReference type="ARBA" id="ARBA00023004"/>
    </source>
</evidence>
<gene>
    <name evidence="10" type="ORF">GCM10023094_11490</name>
</gene>
<dbReference type="PROSITE" id="PS51085">
    <property type="entry name" value="2FE2S_FER_2"/>
    <property type="match status" value="1"/>
</dbReference>
<dbReference type="InterPro" id="IPR050415">
    <property type="entry name" value="MRET"/>
</dbReference>
<evidence type="ECO:0000256" key="1">
    <source>
        <dbReference type="ARBA" id="ARBA00001974"/>
    </source>
</evidence>
<dbReference type="PRINTS" id="PR00409">
    <property type="entry name" value="PHDIOXRDTASE"/>
</dbReference>
<accession>A0ABP8NYA6</accession>
<dbReference type="InterPro" id="IPR039261">
    <property type="entry name" value="FNR_nucleotide-bd"/>
</dbReference>
<evidence type="ECO:0000256" key="3">
    <source>
        <dbReference type="ARBA" id="ARBA00022714"/>
    </source>
</evidence>
<keyword evidence="3" id="KW-0001">2Fe-2S</keyword>
<evidence type="ECO:0000256" key="5">
    <source>
        <dbReference type="ARBA" id="ARBA00023002"/>
    </source>
</evidence>
<evidence type="ECO:0000256" key="7">
    <source>
        <dbReference type="ARBA" id="ARBA00023014"/>
    </source>
</evidence>
<keyword evidence="6" id="KW-0408">Iron</keyword>
<dbReference type="PANTHER" id="PTHR47354">
    <property type="entry name" value="NADH OXIDOREDUCTASE HCR"/>
    <property type="match status" value="1"/>
</dbReference>
<sequence length="312" mass="33814">MFRMRVARRALVADGVLELVLLPVDGERVPEWTPGAHVGLTLGEGLVRHYSLCGEPTDDHFRLAILREPESRGGSVFVHDSLAEGDVLTVEAPRNHFPLVPDAPEYVFVAGGIGVTPLLPMIEEVERVGATWRLEYGGRTRASMAYHEELTTRYPSRVRVHPQDEVGLMPLAEILADRDRGVAVYCCGPGPLIEAVEKECGAQGIGDLHFERFSAQAPVALDTDCEFEVVLAVSGQTVPVPVGCTILEAVEKAGVPADSSCRDGTCGTCEVGVLEGRPDHRDFILTDAEKETGDTMLICISRSCSDRLVLDL</sequence>
<dbReference type="SUPFAM" id="SSF63380">
    <property type="entry name" value="Riboflavin synthase domain-like"/>
    <property type="match status" value="1"/>
</dbReference>
<dbReference type="Proteomes" id="UP001501183">
    <property type="component" value="Unassembled WGS sequence"/>
</dbReference>
<dbReference type="PROSITE" id="PS51384">
    <property type="entry name" value="FAD_FR"/>
    <property type="match status" value="1"/>
</dbReference>
<dbReference type="Pfam" id="PF00111">
    <property type="entry name" value="Fer2"/>
    <property type="match status" value="1"/>
</dbReference>
<comment type="caution">
    <text evidence="10">The sequence shown here is derived from an EMBL/GenBank/DDBJ whole genome shotgun (WGS) entry which is preliminary data.</text>
</comment>
<organism evidence="10 11">
    <name type="scientific">Rhodococcus olei</name>
    <dbReference type="NCBI Taxonomy" id="2161675"/>
    <lineage>
        <taxon>Bacteria</taxon>
        <taxon>Bacillati</taxon>
        <taxon>Actinomycetota</taxon>
        <taxon>Actinomycetes</taxon>
        <taxon>Mycobacteriales</taxon>
        <taxon>Nocardiaceae</taxon>
        <taxon>Rhodococcus</taxon>
    </lineage>
</organism>
<dbReference type="SUPFAM" id="SSF52343">
    <property type="entry name" value="Ferredoxin reductase-like, C-terminal NADP-linked domain"/>
    <property type="match status" value="1"/>
</dbReference>
<dbReference type="InterPro" id="IPR006058">
    <property type="entry name" value="2Fe2S_fd_BS"/>
</dbReference>
<dbReference type="InterPro" id="IPR017927">
    <property type="entry name" value="FAD-bd_FR_type"/>
</dbReference>
<keyword evidence="7" id="KW-0411">Iron-sulfur</keyword>
<dbReference type="InterPro" id="IPR012675">
    <property type="entry name" value="Beta-grasp_dom_sf"/>
</dbReference>
<evidence type="ECO:0000256" key="2">
    <source>
        <dbReference type="ARBA" id="ARBA00022630"/>
    </source>
</evidence>
<evidence type="ECO:0000259" key="8">
    <source>
        <dbReference type="PROSITE" id="PS51085"/>
    </source>
</evidence>
<name>A0ABP8NYA6_9NOCA</name>
<dbReference type="Gene3D" id="3.40.50.80">
    <property type="entry name" value="Nucleotide-binding domain of ferredoxin-NADP reductase (FNR) module"/>
    <property type="match status" value="1"/>
</dbReference>
<dbReference type="CDD" id="cd06185">
    <property type="entry name" value="PDR_like"/>
    <property type="match status" value="1"/>
</dbReference>
<evidence type="ECO:0000259" key="9">
    <source>
        <dbReference type="PROSITE" id="PS51384"/>
    </source>
</evidence>
<dbReference type="PANTHER" id="PTHR47354:SF1">
    <property type="entry name" value="CARNITINE MONOOXYGENASE REDUCTASE SUBUNIT"/>
    <property type="match status" value="1"/>
</dbReference>
<feature type="domain" description="FAD-binding FR-type" evidence="9">
    <location>
        <begin position="1"/>
        <end position="100"/>
    </location>
</feature>
<feature type="domain" description="2Fe-2S ferredoxin-type" evidence="8">
    <location>
        <begin position="227"/>
        <end position="312"/>
    </location>
</feature>
<keyword evidence="11" id="KW-1185">Reference proteome</keyword>
<dbReference type="EMBL" id="BAABFB010000024">
    <property type="protein sequence ID" value="GAA4474956.1"/>
    <property type="molecule type" value="Genomic_DNA"/>
</dbReference>
<dbReference type="RefSeq" id="WP_345342815.1">
    <property type="nucleotide sequence ID" value="NZ_BAABFB010000024.1"/>
</dbReference>
<protein>
    <submittedName>
        <fullName evidence="10">PDR/VanB family oxidoreductase</fullName>
    </submittedName>
</protein>
<dbReference type="CDD" id="cd00207">
    <property type="entry name" value="fer2"/>
    <property type="match status" value="1"/>
</dbReference>
<dbReference type="PROSITE" id="PS00197">
    <property type="entry name" value="2FE2S_FER_1"/>
    <property type="match status" value="1"/>
</dbReference>
<evidence type="ECO:0000313" key="11">
    <source>
        <dbReference type="Proteomes" id="UP001501183"/>
    </source>
</evidence>